<dbReference type="EMBL" id="WIXP02000005">
    <property type="protein sequence ID" value="KAF6210526.1"/>
    <property type="molecule type" value="Genomic_DNA"/>
</dbReference>
<accession>A0A8S9XR49</accession>
<name>A0A8S9XR49_APOLU</name>
<reference evidence="2" key="1">
    <citation type="journal article" date="2021" name="Mol. Ecol. Resour.">
        <title>Apolygus lucorum genome provides insights into omnivorousness and mesophyll feeding.</title>
        <authorList>
            <person name="Liu Y."/>
            <person name="Liu H."/>
            <person name="Wang H."/>
            <person name="Huang T."/>
            <person name="Liu B."/>
            <person name="Yang B."/>
            <person name="Yin L."/>
            <person name="Li B."/>
            <person name="Zhang Y."/>
            <person name="Zhang S."/>
            <person name="Jiang F."/>
            <person name="Zhang X."/>
            <person name="Ren Y."/>
            <person name="Wang B."/>
            <person name="Wang S."/>
            <person name="Lu Y."/>
            <person name="Wu K."/>
            <person name="Fan W."/>
            <person name="Wang G."/>
        </authorList>
    </citation>
    <scope>NUCLEOTIDE SEQUENCE</scope>
    <source>
        <strain evidence="2">12Hb</strain>
    </source>
</reference>
<keyword evidence="3" id="KW-1185">Reference proteome</keyword>
<feature type="compositionally biased region" description="Polar residues" evidence="1">
    <location>
        <begin position="70"/>
        <end position="88"/>
    </location>
</feature>
<feature type="compositionally biased region" description="Basic and acidic residues" evidence="1">
    <location>
        <begin position="118"/>
        <end position="128"/>
    </location>
</feature>
<evidence type="ECO:0000256" key="1">
    <source>
        <dbReference type="SAM" id="MobiDB-lite"/>
    </source>
</evidence>
<proteinExistence type="predicted"/>
<comment type="caution">
    <text evidence="2">The sequence shown here is derived from an EMBL/GenBank/DDBJ whole genome shotgun (WGS) entry which is preliminary data.</text>
</comment>
<organism evidence="2 3">
    <name type="scientific">Apolygus lucorum</name>
    <name type="common">Small green plant bug</name>
    <name type="synonym">Lygocoris lucorum</name>
    <dbReference type="NCBI Taxonomy" id="248454"/>
    <lineage>
        <taxon>Eukaryota</taxon>
        <taxon>Metazoa</taxon>
        <taxon>Ecdysozoa</taxon>
        <taxon>Arthropoda</taxon>
        <taxon>Hexapoda</taxon>
        <taxon>Insecta</taxon>
        <taxon>Pterygota</taxon>
        <taxon>Neoptera</taxon>
        <taxon>Paraneoptera</taxon>
        <taxon>Hemiptera</taxon>
        <taxon>Heteroptera</taxon>
        <taxon>Panheteroptera</taxon>
        <taxon>Cimicomorpha</taxon>
        <taxon>Miridae</taxon>
        <taxon>Mirini</taxon>
        <taxon>Apolygus</taxon>
    </lineage>
</organism>
<dbReference type="Proteomes" id="UP000466442">
    <property type="component" value="Linkage Group LG5"/>
</dbReference>
<protein>
    <submittedName>
        <fullName evidence="2">Uncharacterized protein</fullName>
    </submittedName>
</protein>
<sequence length="225" mass="25799">MCGSLGDKHDRCNPDKVKCLECHNKNHIVGNKTCPILQLLQNNIDDIQQRKANPRVLIGRYMKEKRQRLSYAQATATGIHQRTPTPDNSDSEPGPAQGVHQMDWEAEHQHTPTQLYKRRSEGHQEHSITKQAPVNHELANHKQNKYMQIRDTNRTREVIASDMYYNNHKKQNQKFPQIYPKGTPQISNSIPPNLVGIIPPNLWDIISATVSNIIAQFYSNGQQQL</sequence>
<dbReference type="AlphaFoldDB" id="A0A8S9XR49"/>
<gene>
    <name evidence="2" type="ORF">GE061_013632</name>
</gene>
<feature type="region of interest" description="Disordered" evidence="1">
    <location>
        <begin position="69"/>
        <end position="142"/>
    </location>
</feature>
<evidence type="ECO:0000313" key="2">
    <source>
        <dbReference type="EMBL" id="KAF6210526.1"/>
    </source>
</evidence>
<evidence type="ECO:0000313" key="3">
    <source>
        <dbReference type="Proteomes" id="UP000466442"/>
    </source>
</evidence>